<dbReference type="AlphaFoldDB" id="A0A135UPC8"/>
<gene>
    <name evidence="1" type="ORF">CSAL01_10592</name>
</gene>
<dbReference type="Gene3D" id="3.40.50.150">
    <property type="entry name" value="Vaccinia Virus protein VP39"/>
    <property type="match status" value="1"/>
</dbReference>
<evidence type="ECO:0000313" key="2">
    <source>
        <dbReference type="Proteomes" id="UP000070121"/>
    </source>
</evidence>
<name>A0A135UPC8_9PEZI</name>
<dbReference type="STRING" id="1209931.A0A135UPC8"/>
<organism evidence="1 2">
    <name type="scientific">Colletotrichum salicis</name>
    <dbReference type="NCBI Taxonomy" id="1209931"/>
    <lineage>
        <taxon>Eukaryota</taxon>
        <taxon>Fungi</taxon>
        <taxon>Dikarya</taxon>
        <taxon>Ascomycota</taxon>
        <taxon>Pezizomycotina</taxon>
        <taxon>Sordariomycetes</taxon>
        <taxon>Hypocreomycetidae</taxon>
        <taxon>Glomerellales</taxon>
        <taxon>Glomerellaceae</taxon>
        <taxon>Colletotrichum</taxon>
        <taxon>Colletotrichum acutatum species complex</taxon>
    </lineage>
</organism>
<accession>A0A135UPC8</accession>
<evidence type="ECO:0000313" key="1">
    <source>
        <dbReference type="EMBL" id="KXH62207.1"/>
    </source>
</evidence>
<protein>
    <recommendedName>
        <fullName evidence="3">Methyltransferase domain-containing protein</fullName>
    </recommendedName>
</protein>
<evidence type="ECO:0008006" key="3">
    <source>
        <dbReference type="Google" id="ProtNLM"/>
    </source>
</evidence>
<dbReference type="SUPFAM" id="SSF53335">
    <property type="entry name" value="S-adenosyl-L-methionine-dependent methyltransferases"/>
    <property type="match status" value="1"/>
</dbReference>
<dbReference type="CDD" id="cd02440">
    <property type="entry name" value="AdoMet_MTases"/>
    <property type="match status" value="1"/>
</dbReference>
<reference evidence="1 2" key="1">
    <citation type="submission" date="2014-02" db="EMBL/GenBank/DDBJ databases">
        <title>The genome sequence of Colletotrichum salicis CBS 607.94.</title>
        <authorList>
            <person name="Baroncelli R."/>
            <person name="Thon M.R."/>
        </authorList>
    </citation>
    <scope>NUCLEOTIDE SEQUENCE [LARGE SCALE GENOMIC DNA]</scope>
    <source>
        <strain evidence="1 2">CBS 607.94</strain>
    </source>
</reference>
<sequence>MSTINTSVYTLNHGDADKERERLDFQHGVLKAIMGDNFPEVIWNHLNSLKAPKIADAATGSGIFLREISTKLSAEAQLDGFDMDSSKFPDPALLPANVNLRIGNVMEPFPQGMQGQYDLVHVKLLYAAMKKEDWLLAVKNLKTLLKPDGYLFWSEIGAYGYASNPYSAAFHEWKRIECEAAIKLGRDPKCPVLLPNQFREAGLKSVDEKVFVTLGRPDLIPIITKMALTYMPQNLYGLLKLDVDGLDLTEEKVKSLVDTVTRETENGVELGTNFHWVWGQNSGV</sequence>
<comment type="caution">
    <text evidence="1">The sequence shown here is derived from an EMBL/GenBank/DDBJ whole genome shotgun (WGS) entry which is preliminary data.</text>
</comment>
<keyword evidence="2" id="KW-1185">Reference proteome</keyword>
<dbReference type="Proteomes" id="UP000070121">
    <property type="component" value="Unassembled WGS sequence"/>
</dbReference>
<dbReference type="InterPro" id="IPR029063">
    <property type="entry name" value="SAM-dependent_MTases_sf"/>
</dbReference>
<dbReference type="OrthoDB" id="417697at2759"/>
<proteinExistence type="predicted"/>
<dbReference type="EMBL" id="JFFI01001203">
    <property type="protein sequence ID" value="KXH62207.1"/>
    <property type="molecule type" value="Genomic_DNA"/>
</dbReference>